<keyword evidence="3" id="KW-0808">Transferase</keyword>
<dbReference type="Pfam" id="PF01841">
    <property type="entry name" value="Transglut_core"/>
    <property type="match status" value="1"/>
</dbReference>
<feature type="transmembrane region" description="Helical" evidence="1">
    <location>
        <begin position="82"/>
        <end position="99"/>
    </location>
</feature>
<dbReference type="InterPro" id="IPR025403">
    <property type="entry name" value="TgpA-like_C"/>
</dbReference>
<dbReference type="InterPro" id="IPR038765">
    <property type="entry name" value="Papain-like_cys_pep_sf"/>
</dbReference>
<evidence type="ECO:0000256" key="1">
    <source>
        <dbReference type="SAM" id="Phobius"/>
    </source>
</evidence>
<feature type="domain" description="Transglutaminase-like" evidence="2">
    <location>
        <begin position="475"/>
        <end position="545"/>
    </location>
</feature>
<dbReference type="SMART" id="SM00460">
    <property type="entry name" value="TGc"/>
    <property type="match status" value="1"/>
</dbReference>
<dbReference type="PANTHER" id="PTHR42736:SF1">
    <property type="entry name" value="PROTEIN-GLUTAMINE GAMMA-GLUTAMYLTRANSFERASE"/>
    <property type="match status" value="1"/>
</dbReference>
<dbReference type="OrthoDB" id="9804872at2"/>
<dbReference type="Gene3D" id="3.10.620.30">
    <property type="match status" value="1"/>
</dbReference>
<proteinExistence type="predicted"/>
<dbReference type="AlphaFoldDB" id="A0A517PPE3"/>
<dbReference type="InterPro" id="IPR021878">
    <property type="entry name" value="TgpA_N"/>
</dbReference>
<protein>
    <submittedName>
        <fullName evidence="3">Protein-glutamine gamma-glutamyltransferase</fullName>
        <ecNumber evidence="3">2.3.2.13</ecNumber>
    </submittedName>
</protein>
<feature type="transmembrane region" description="Helical" evidence="1">
    <location>
        <begin position="106"/>
        <end position="123"/>
    </location>
</feature>
<dbReference type="SUPFAM" id="SSF54001">
    <property type="entry name" value="Cysteine proteinases"/>
    <property type="match status" value="1"/>
</dbReference>
<dbReference type="RefSeq" id="WP_145185254.1">
    <property type="nucleotide sequence ID" value="NZ_CP036266.1"/>
</dbReference>
<keyword evidence="1" id="KW-1133">Transmembrane helix</keyword>
<reference evidence="3 4" key="1">
    <citation type="submission" date="2019-02" db="EMBL/GenBank/DDBJ databases">
        <title>Deep-cultivation of Planctomycetes and their phenomic and genomic characterization uncovers novel biology.</title>
        <authorList>
            <person name="Wiegand S."/>
            <person name="Jogler M."/>
            <person name="Boedeker C."/>
            <person name="Pinto D."/>
            <person name="Vollmers J."/>
            <person name="Rivas-Marin E."/>
            <person name="Kohn T."/>
            <person name="Peeters S.H."/>
            <person name="Heuer A."/>
            <person name="Rast P."/>
            <person name="Oberbeckmann S."/>
            <person name="Bunk B."/>
            <person name="Jeske O."/>
            <person name="Meyerdierks A."/>
            <person name="Storesund J.E."/>
            <person name="Kallscheuer N."/>
            <person name="Luecker S."/>
            <person name="Lage O.M."/>
            <person name="Pohl T."/>
            <person name="Merkel B.J."/>
            <person name="Hornburger P."/>
            <person name="Mueller R.-W."/>
            <person name="Bruemmer F."/>
            <person name="Labrenz M."/>
            <person name="Spormann A.M."/>
            <person name="Op den Camp H."/>
            <person name="Overmann J."/>
            <person name="Amann R."/>
            <person name="Jetten M.S.M."/>
            <person name="Mascher T."/>
            <person name="Medema M.H."/>
            <person name="Devos D.P."/>
            <person name="Kaster A.-K."/>
            <person name="Ovreas L."/>
            <person name="Rohde M."/>
            <person name="Galperin M.Y."/>
            <person name="Jogler C."/>
        </authorList>
    </citation>
    <scope>NUCLEOTIDE SEQUENCE [LARGE SCALE GENOMIC DNA]</scope>
    <source>
        <strain evidence="3 4">HG66A1</strain>
    </source>
</reference>
<feature type="transmembrane region" description="Helical" evidence="1">
    <location>
        <begin position="29"/>
        <end position="45"/>
    </location>
</feature>
<dbReference type="Pfam" id="PF13559">
    <property type="entry name" value="DUF4129"/>
    <property type="match status" value="1"/>
</dbReference>
<evidence type="ECO:0000313" key="3">
    <source>
        <dbReference type="EMBL" id="QDT21244.1"/>
    </source>
</evidence>
<evidence type="ECO:0000259" key="2">
    <source>
        <dbReference type="SMART" id="SM00460"/>
    </source>
</evidence>
<evidence type="ECO:0000313" key="4">
    <source>
        <dbReference type="Proteomes" id="UP000320421"/>
    </source>
</evidence>
<dbReference type="InterPro" id="IPR052901">
    <property type="entry name" value="Bact_TGase-like"/>
</dbReference>
<keyword evidence="1" id="KW-0472">Membrane</keyword>
<dbReference type="GO" id="GO:0003810">
    <property type="term" value="F:protein-glutamine gamma-glutamyltransferase activity"/>
    <property type="evidence" value="ECO:0007669"/>
    <property type="project" value="UniProtKB-EC"/>
</dbReference>
<dbReference type="PANTHER" id="PTHR42736">
    <property type="entry name" value="PROTEIN-GLUTAMINE GAMMA-GLUTAMYLTRANSFERASE"/>
    <property type="match status" value="1"/>
</dbReference>
<keyword evidence="3" id="KW-0012">Acyltransferase</keyword>
<keyword evidence="4" id="KW-1185">Reference proteome</keyword>
<feature type="transmembrane region" description="Helical" evidence="1">
    <location>
        <begin position="629"/>
        <end position="652"/>
    </location>
</feature>
<feature type="transmembrane region" description="Helical" evidence="1">
    <location>
        <begin position="201"/>
        <end position="223"/>
    </location>
</feature>
<feature type="transmembrane region" description="Helical" evidence="1">
    <location>
        <begin position="5"/>
        <end position="23"/>
    </location>
</feature>
<feature type="transmembrane region" description="Helical" evidence="1">
    <location>
        <begin position="57"/>
        <end position="76"/>
    </location>
</feature>
<dbReference type="Pfam" id="PF11992">
    <property type="entry name" value="TgpA_N"/>
    <property type="match status" value="1"/>
</dbReference>
<name>A0A517PPE3_9PLAN</name>
<dbReference type="Proteomes" id="UP000320421">
    <property type="component" value="Chromosome"/>
</dbReference>
<sequence length="772" mass="88788">MNLTLIFQISVYCLIALSSFMFMLAEGGLFPQLFTIPLGLITLFFTDRWNKFSMSPLWANILGLLAFLLVCGEFFSDIEGRLLAGAHFLVYLTWIILLQKKGDTQYWWLFALGFLQIAVGAVLTESGFYGILLVVYLFLAFWTLTVFSIYRTDKTFSSEQAPTPLPRTSVAASTSSPFHRQSHVQDGIQSDQTRKWITAEFIWSSIGCSISALIISMCFFLLIPRLWVNRSFFNNETLEAEKRPLVGFAEKVQLGEMGEILESSERVLELTVYDNQTEEPIPVMEFVRILGMDEPLFRGAVLSTYDNGSWSRLRRHSNWRLLNSQELEIKDLYRQEMVMESIGTNVLFVLQPIVGMDMLSKTENTLNLDTLEIRQTHPPEVDGNTKYNVFTAKDLDQNILMNQLDNEEVYLDLPRKDLRRLIQYTKKLIAEQPELKTNLAKAKFLESHLRDSGEFSYTLNMSIVDPEIDPVEDFLFNRKSGHCEYYASTLALMLRAIDIPTRVISGFKGGDSSYLSNQFEVQQRYAHSWVEAFLDGKWITMDATPSLERAEMVAQSAPSLGSWKGMSKFFSQFWSDYVIGVSFQRQKATFYDPLLRAGKKIGNRLLDIRTTTVSMFQSIKKFLSSPRRWFSWEGAAAVFIIAGLFFALKWLCQVMIRLIRKLLARNQDEESKMRSAQIAFYERFQKLLASKGLIRKQTETQQEFSHHVKVDLKQELTQAQLSEYPEEISRLYYQVRYGNHPLEPEQSAEIDQKLTTLESALLEQKEGSAVAK</sequence>
<dbReference type="EMBL" id="CP036266">
    <property type="protein sequence ID" value="QDT21244.1"/>
    <property type="molecule type" value="Genomic_DNA"/>
</dbReference>
<feature type="transmembrane region" description="Helical" evidence="1">
    <location>
        <begin position="129"/>
        <end position="150"/>
    </location>
</feature>
<dbReference type="EC" id="2.3.2.13" evidence="3"/>
<dbReference type="InterPro" id="IPR002931">
    <property type="entry name" value="Transglutaminase-like"/>
</dbReference>
<keyword evidence="1" id="KW-0812">Transmembrane</keyword>
<accession>A0A517PPE3</accession>
<organism evidence="3 4">
    <name type="scientific">Gimesia chilikensis</name>
    <dbReference type="NCBI Taxonomy" id="2605989"/>
    <lineage>
        <taxon>Bacteria</taxon>
        <taxon>Pseudomonadati</taxon>
        <taxon>Planctomycetota</taxon>
        <taxon>Planctomycetia</taxon>
        <taxon>Planctomycetales</taxon>
        <taxon>Planctomycetaceae</taxon>
        <taxon>Gimesia</taxon>
    </lineage>
</organism>
<gene>
    <name evidence="3" type="primary">tgpA_2</name>
    <name evidence="3" type="ORF">HG66A1_30430</name>
</gene>